<evidence type="ECO:0000256" key="6">
    <source>
        <dbReference type="ARBA" id="ARBA00022679"/>
    </source>
</evidence>
<evidence type="ECO:0000256" key="1">
    <source>
        <dbReference type="ARBA" id="ARBA00004496"/>
    </source>
</evidence>
<evidence type="ECO:0000259" key="11">
    <source>
        <dbReference type="Pfam" id="PF04452"/>
    </source>
</evidence>
<dbReference type="EC" id="2.1.1.193" evidence="10"/>
<dbReference type="RefSeq" id="WP_154418139.1">
    <property type="nucleotide sequence ID" value="NZ_CALXOB010000051.1"/>
</dbReference>
<dbReference type="NCBIfam" id="TIGR00046">
    <property type="entry name" value="RsmE family RNA methyltransferase"/>
    <property type="match status" value="1"/>
</dbReference>
<organism evidence="12 13">
    <name type="scientific">Victivallis lenta</name>
    <dbReference type="NCBI Taxonomy" id="2606640"/>
    <lineage>
        <taxon>Bacteria</taxon>
        <taxon>Pseudomonadati</taxon>
        <taxon>Lentisphaerota</taxon>
        <taxon>Lentisphaeria</taxon>
        <taxon>Victivallales</taxon>
        <taxon>Victivallaceae</taxon>
        <taxon>Victivallis</taxon>
    </lineage>
</organism>
<dbReference type="PANTHER" id="PTHR30027">
    <property type="entry name" value="RIBOSOMAL RNA SMALL SUBUNIT METHYLTRANSFERASE E"/>
    <property type="match status" value="1"/>
</dbReference>
<dbReference type="SUPFAM" id="SSF75217">
    <property type="entry name" value="alpha/beta knot"/>
    <property type="match status" value="1"/>
</dbReference>
<dbReference type="Proteomes" id="UP000435649">
    <property type="component" value="Unassembled WGS sequence"/>
</dbReference>
<keyword evidence="4 10" id="KW-0698">rRNA processing</keyword>
<sequence>MNLLLLEPSDFISGSVVRISGRRLRQLADVIRAEPGKRCKAGLLNGLTGTAELLSITPETAELSVAWNGEPPPKLAVTLIAALPRPKTFLKVLHTATVMGTERMIFIESWKVDKSYWSTPLIGPESVRENLLLALEQAGDTVLPAVEFRRRFKPFVEDELPGVAAGTTAIAGHPAAEASLPRHLSGKITLVVGPEGGFTEYEIGLLAANGVTPMSFGRRIMRTEFAVTALLARIAP</sequence>
<evidence type="ECO:0000256" key="3">
    <source>
        <dbReference type="ARBA" id="ARBA00022490"/>
    </source>
</evidence>
<proteinExistence type="inferred from homology"/>
<comment type="catalytic activity">
    <reaction evidence="9 10">
        <text>uridine(1498) in 16S rRNA + S-adenosyl-L-methionine = N(3)-methyluridine(1498) in 16S rRNA + S-adenosyl-L-homocysteine + H(+)</text>
        <dbReference type="Rhea" id="RHEA:42920"/>
        <dbReference type="Rhea" id="RHEA-COMP:10283"/>
        <dbReference type="Rhea" id="RHEA-COMP:10284"/>
        <dbReference type="ChEBI" id="CHEBI:15378"/>
        <dbReference type="ChEBI" id="CHEBI:57856"/>
        <dbReference type="ChEBI" id="CHEBI:59789"/>
        <dbReference type="ChEBI" id="CHEBI:65315"/>
        <dbReference type="ChEBI" id="CHEBI:74502"/>
        <dbReference type="EC" id="2.1.1.193"/>
    </reaction>
</comment>
<keyword evidence="7 10" id="KW-0949">S-adenosyl-L-methionine</keyword>
<evidence type="ECO:0000313" key="12">
    <source>
        <dbReference type="EMBL" id="MST97271.1"/>
    </source>
</evidence>
<evidence type="ECO:0000256" key="4">
    <source>
        <dbReference type="ARBA" id="ARBA00022552"/>
    </source>
</evidence>
<keyword evidence="5 10" id="KW-0489">Methyltransferase</keyword>
<comment type="similarity">
    <text evidence="2 10">Belongs to the RNA methyltransferase RsmE family.</text>
</comment>
<evidence type="ECO:0000256" key="10">
    <source>
        <dbReference type="PIRNR" id="PIRNR015601"/>
    </source>
</evidence>
<feature type="domain" description="Ribosomal RNA small subunit methyltransferase E methyltransferase" evidence="11">
    <location>
        <begin position="74"/>
        <end position="234"/>
    </location>
</feature>
<protein>
    <recommendedName>
        <fullName evidence="10">Ribosomal RNA small subunit methyltransferase E</fullName>
        <ecNumber evidence="10">2.1.1.193</ecNumber>
    </recommendedName>
</protein>
<dbReference type="InterPro" id="IPR029028">
    <property type="entry name" value="Alpha/beta_knot_MTases"/>
</dbReference>
<reference evidence="12 13" key="1">
    <citation type="submission" date="2019-08" db="EMBL/GenBank/DDBJ databases">
        <title>In-depth cultivation of the pig gut microbiome towards novel bacterial diversity and tailored functional studies.</title>
        <authorList>
            <person name="Wylensek D."/>
            <person name="Hitch T.C.A."/>
            <person name="Clavel T."/>
        </authorList>
    </citation>
    <scope>NUCLEOTIDE SEQUENCE [LARGE SCALE GENOMIC DNA]</scope>
    <source>
        <strain evidence="12 13">BBE-744-WT-12</strain>
    </source>
</reference>
<keyword evidence="6 10" id="KW-0808">Transferase</keyword>
<dbReference type="CDD" id="cd18084">
    <property type="entry name" value="RsmE-like"/>
    <property type="match status" value="1"/>
</dbReference>
<dbReference type="InterPro" id="IPR006700">
    <property type="entry name" value="RsmE"/>
</dbReference>
<evidence type="ECO:0000313" key="13">
    <source>
        <dbReference type="Proteomes" id="UP000435649"/>
    </source>
</evidence>
<comment type="subcellular location">
    <subcellularLocation>
        <location evidence="1 10">Cytoplasm</location>
    </subcellularLocation>
</comment>
<dbReference type="Pfam" id="PF04452">
    <property type="entry name" value="Methyltrans_RNA"/>
    <property type="match status" value="1"/>
</dbReference>
<dbReference type="InterPro" id="IPR029026">
    <property type="entry name" value="tRNA_m1G_MTases_N"/>
</dbReference>
<keyword evidence="3 10" id="KW-0963">Cytoplasm</keyword>
<dbReference type="PIRSF" id="PIRSF015601">
    <property type="entry name" value="MTase_slr0722"/>
    <property type="match status" value="1"/>
</dbReference>
<name>A0A844G3R2_9BACT</name>
<keyword evidence="13" id="KW-1185">Reference proteome</keyword>
<dbReference type="InterPro" id="IPR046886">
    <property type="entry name" value="RsmE_MTase_dom"/>
</dbReference>
<dbReference type="PANTHER" id="PTHR30027:SF3">
    <property type="entry name" value="16S RRNA (URACIL(1498)-N(3))-METHYLTRANSFERASE"/>
    <property type="match status" value="1"/>
</dbReference>
<evidence type="ECO:0000256" key="9">
    <source>
        <dbReference type="ARBA" id="ARBA00047944"/>
    </source>
</evidence>
<gene>
    <name evidence="12" type="ORF">FYJ85_09480</name>
</gene>
<dbReference type="GO" id="GO:0070475">
    <property type="term" value="P:rRNA base methylation"/>
    <property type="evidence" value="ECO:0007669"/>
    <property type="project" value="TreeGrafter"/>
</dbReference>
<accession>A0A844G3R2</accession>
<comment type="function">
    <text evidence="8 10">Specifically methylates the N3 position of the uracil ring of uridine 1498 (m3U1498) in 16S rRNA. Acts on the fully assembled 30S ribosomal subunit.</text>
</comment>
<dbReference type="GO" id="GO:0070042">
    <property type="term" value="F:rRNA (uridine-N3-)-methyltransferase activity"/>
    <property type="evidence" value="ECO:0007669"/>
    <property type="project" value="TreeGrafter"/>
</dbReference>
<comment type="caution">
    <text evidence="12">The sequence shown here is derived from an EMBL/GenBank/DDBJ whole genome shotgun (WGS) entry which is preliminary data.</text>
</comment>
<evidence type="ECO:0000256" key="8">
    <source>
        <dbReference type="ARBA" id="ARBA00025699"/>
    </source>
</evidence>
<evidence type="ECO:0000256" key="7">
    <source>
        <dbReference type="ARBA" id="ARBA00022691"/>
    </source>
</evidence>
<dbReference type="NCBIfam" id="NF008700">
    <property type="entry name" value="PRK11713.5-4"/>
    <property type="match status" value="1"/>
</dbReference>
<dbReference type="AlphaFoldDB" id="A0A844G3R2"/>
<evidence type="ECO:0000256" key="2">
    <source>
        <dbReference type="ARBA" id="ARBA00005528"/>
    </source>
</evidence>
<dbReference type="GO" id="GO:0005737">
    <property type="term" value="C:cytoplasm"/>
    <property type="evidence" value="ECO:0007669"/>
    <property type="project" value="UniProtKB-SubCell"/>
</dbReference>
<evidence type="ECO:0000256" key="5">
    <source>
        <dbReference type="ARBA" id="ARBA00022603"/>
    </source>
</evidence>
<dbReference type="Gene3D" id="3.40.1280.10">
    <property type="match status" value="1"/>
</dbReference>
<dbReference type="EMBL" id="VUNS01000008">
    <property type="protein sequence ID" value="MST97271.1"/>
    <property type="molecule type" value="Genomic_DNA"/>
</dbReference>